<dbReference type="Gene3D" id="3.30.160.60">
    <property type="entry name" value="Classic Zinc Finger"/>
    <property type="match status" value="1"/>
</dbReference>
<feature type="domain" description="C2H2-type" evidence="3">
    <location>
        <begin position="177"/>
        <end position="205"/>
    </location>
</feature>
<sequence>FFESSMDRFVIPGMPPGCLPLMDSLRSSLSLPGWPAQLRPTAGLQPAALQPPTTTTATSSAVILPLNPLSIAAITGVLRVIEFSVEISTYSHNFISKNIKTCVQGDVETASGDDEDDEDMDKDSDRTDPATTPSTVSLSSPTRLTFPQSPGESDEGRRQSIGNLSAKSLAALNKKRVTCDMCGKSYCDKGALKIHTSAVHLKEMQLCTVPGCTKEFTSRRSRNRHSKNKNMKLHTSDPAKLAALTAIQEQSRLLSGAMLGQTLPVRESRKRKSTEGALDLTMHTDSLVKPTPLLPSLPAPNMQLMLLQQMQQMMHSQLFVQHQAAALAAAAAAVTAASTAPSTTVSQASPSAP</sequence>
<feature type="compositionally biased region" description="Low complexity" evidence="2">
    <location>
        <begin position="131"/>
        <end position="145"/>
    </location>
</feature>
<feature type="non-terminal residue" evidence="4">
    <location>
        <position position="1"/>
    </location>
</feature>
<dbReference type="PANTHER" id="PTHR15021">
    <property type="entry name" value="DISCONNECTED-RELATED"/>
    <property type="match status" value="1"/>
</dbReference>
<gene>
    <name evidence="4" type="ORF">PENTCL1PPCAC_3443</name>
</gene>
<feature type="non-terminal residue" evidence="4">
    <location>
        <position position="353"/>
    </location>
</feature>
<dbReference type="PROSITE" id="PS00028">
    <property type="entry name" value="ZINC_FINGER_C2H2_1"/>
    <property type="match status" value="1"/>
</dbReference>
<comment type="caution">
    <text evidence="4">The sequence shown here is derived from an EMBL/GenBank/DDBJ whole genome shotgun (WGS) entry which is preliminary data.</text>
</comment>
<evidence type="ECO:0000313" key="5">
    <source>
        <dbReference type="Proteomes" id="UP001432027"/>
    </source>
</evidence>
<dbReference type="AlphaFoldDB" id="A0AAV5SKR0"/>
<evidence type="ECO:0000256" key="2">
    <source>
        <dbReference type="SAM" id="MobiDB-lite"/>
    </source>
</evidence>
<dbReference type="GO" id="GO:0006355">
    <property type="term" value="P:regulation of DNA-templated transcription"/>
    <property type="evidence" value="ECO:0007669"/>
    <property type="project" value="TreeGrafter"/>
</dbReference>
<accession>A0AAV5SKR0</accession>
<keyword evidence="1" id="KW-0863">Zinc-finger</keyword>
<dbReference type="GO" id="GO:0008270">
    <property type="term" value="F:zinc ion binding"/>
    <property type="evidence" value="ECO:0007669"/>
    <property type="project" value="UniProtKB-KW"/>
</dbReference>
<dbReference type="InterPro" id="IPR040436">
    <property type="entry name" value="Disconnected-like"/>
</dbReference>
<protein>
    <recommendedName>
        <fullName evidence="3">C2H2-type domain-containing protein</fullName>
    </recommendedName>
</protein>
<proteinExistence type="predicted"/>
<name>A0AAV5SKR0_9BILA</name>
<keyword evidence="1" id="KW-0862">Zinc</keyword>
<keyword evidence="1" id="KW-0479">Metal-binding</keyword>
<reference evidence="4" key="1">
    <citation type="submission" date="2023-10" db="EMBL/GenBank/DDBJ databases">
        <title>Genome assembly of Pristionchus species.</title>
        <authorList>
            <person name="Yoshida K."/>
            <person name="Sommer R.J."/>
        </authorList>
    </citation>
    <scope>NUCLEOTIDE SEQUENCE</scope>
    <source>
        <strain evidence="4">RS0144</strain>
    </source>
</reference>
<dbReference type="PROSITE" id="PS50157">
    <property type="entry name" value="ZINC_FINGER_C2H2_2"/>
    <property type="match status" value="1"/>
</dbReference>
<dbReference type="GO" id="GO:0005634">
    <property type="term" value="C:nucleus"/>
    <property type="evidence" value="ECO:0007669"/>
    <property type="project" value="TreeGrafter"/>
</dbReference>
<organism evidence="4 5">
    <name type="scientific">Pristionchus entomophagus</name>
    <dbReference type="NCBI Taxonomy" id="358040"/>
    <lineage>
        <taxon>Eukaryota</taxon>
        <taxon>Metazoa</taxon>
        <taxon>Ecdysozoa</taxon>
        <taxon>Nematoda</taxon>
        <taxon>Chromadorea</taxon>
        <taxon>Rhabditida</taxon>
        <taxon>Rhabditina</taxon>
        <taxon>Diplogasteromorpha</taxon>
        <taxon>Diplogasteroidea</taxon>
        <taxon>Neodiplogasteridae</taxon>
        <taxon>Pristionchus</taxon>
    </lineage>
</organism>
<evidence type="ECO:0000256" key="1">
    <source>
        <dbReference type="PROSITE-ProRule" id="PRU00042"/>
    </source>
</evidence>
<dbReference type="SMART" id="SM00355">
    <property type="entry name" value="ZnF_C2H2"/>
    <property type="match status" value="2"/>
</dbReference>
<dbReference type="Proteomes" id="UP001432027">
    <property type="component" value="Unassembled WGS sequence"/>
</dbReference>
<dbReference type="EMBL" id="BTSX01000001">
    <property type="protein sequence ID" value="GMS81268.1"/>
    <property type="molecule type" value="Genomic_DNA"/>
</dbReference>
<feature type="compositionally biased region" description="Acidic residues" evidence="2">
    <location>
        <begin position="111"/>
        <end position="122"/>
    </location>
</feature>
<dbReference type="PANTHER" id="PTHR15021:SF0">
    <property type="entry name" value="DISCO-RELATED, ISOFORM A-RELATED"/>
    <property type="match status" value="1"/>
</dbReference>
<evidence type="ECO:0000313" key="4">
    <source>
        <dbReference type="EMBL" id="GMS81268.1"/>
    </source>
</evidence>
<evidence type="ECO:0000259" key="3">
    <source>
        <dbReference type="PROSITE" id="PS50157"/>
    </source>
</evidence>
<feature type="region of interest" description="Disordered" evidence="2">
    <location>
        <begin position="108"/>
        <end position="160"/>
    </location>
</feature>
<keyword evidence="5" id="KW-1185">Reference proteome</keyword>
<dbReference type="InterPro" id="IPR013087">
    <property type="entry name" value="Znf_C2H2_type"/>
</dbReference>